<dbReference type="EMBL" id="JBIACK010000001">
    <property type="protein sequence ID" value="MFE8699760.1"/>
    <property type="molecule type" value="Genomic_DNA"/>
</dbReference>
<evidence type="ECO:0000313" key="1">
    <source>
        <dbReference type="EMBL" id="MFE8699760.1"/>
    </source>
</evidence>
<comment type="caution">
    <text evidence="1">The sequence shown here is derived from an EMBL/GenBank/DDBJ whole genome shotgun (WGS) entry which is preliminary data.</text>
</comment>
<dbReference type="InterPro" id="IPR029033">
    <property type="entry name" value="His_PPase_superfam"/>
</dbReference>
<dbReference type="Proteomes" id="UP001601059">
    <property type="component" value="Unassembled WGS sequence"/>
</dbReference>
<dbReference type="SUPFAM" id="SSF53254">
    <property type="entry name" value="Phosphoglycerate mutase-like"/>
    <property type="match status" value="1"/>
</dbReference>
<gene>
    <name evidence="1" type="ORF">ACFYKX_03885</name>
</gene>
<sequence length="69" mass="7931">MGFSTKIIGSKIDLPINHIDKRVREINCGQIEGTTEEERVKQWGSNWSGLELGMEKFEDVSLRGRDFFT</sequence>
<dbReference type="RefSeq" id="WP_389358228.1">
    <property type="nucleotide sequence ID" value="NZ_JBIACK010000001.1"/>
</dbReference>
<name>A0ABW6K6E8_9BACI</name>
<organism evidence="1 2">
    <name type="scientific">Cytobacillus spartinae</name>
    <dbReference type="NCBI Taxonomy" id="3299023"/>
    <lineage>
        <taxon>Bacteria</taxon>
        <taxon>Bacillati</taxon>
        <taxon>Bacillota</taxon>
        <taxon>Bacilli</taxon>
        <taxon>Bacillales</taxon>
        <taxon>Bacillaceae</taxon>
        <taxon>Cytobacillus</taxon>
    </lineage>
</organism>
<reference evidence="1 2" key="1">
    <citation type="submission" date="2024-08" db="EMBL/GenBank/DDBJ databases">
        <title>Two novel Cytobacillus novel species.</title>
        <authorList>
            <person name="Liu G."/>
        </authorList>
    </citation>
    <scope>NUCLEOTIDE SEQUENCE [LARGE SCALE GENOMIC DNA]</scope>
    <source>
        <strain evidence="1 2">FJAT-54145</strain>
    </source>
</reference>
<accession>A0ABW6K6E8</accession>
<dbReference type="Pfam" id="PF00300">
    <property type="entry name" value="His_Phos_1"/>
    <property type="match status" value="1"/>
</dbReference>
<protein>
    <submittedName>
        <fullName evidence="1">Histidine phosphatase family protein</fullName>
    </submittedName>
</protein>
<evidence type="ECO:0000313" key="2">
    <source>
        <dbReference type="Proteomes" id="UP001601059"/>
    </source>
</evidence>
<proteinExistence type="predicted"/>
<dbReference type="InterPro" id="IPR013078">
    <property type="entry name" value="His_Pase_superF_clade-1"/>
</dbReference>
<keyword evidence="2" id="KW-1185">Reference proteome</keyword>